<feature type="binding site" evidence="6">
    <location>
        <position position="323"/>
    </location>
    <ligand>
        <name>Zn(2+)</name>
        <dbReference type="ChEBI" id="CHEBI:29105"/>
    </ligand>
</feature>
<evidence type="ECO:0000256" key="1">
    <source>
        <dbReference type="ARBA" id="ARBA00004141"/>
    </source>
</evidence>
<evidence type="ECO:0000256" key="2">
    <source>
        <dbReference type="ARBA" id="ARBA00007018"/>
    </source>
</evidence>
<protein>
    <recommendedName>
        <fullName evidence="11">Progestin and adipoQ receptor family member 4</fullName>
    </recommendedName>
</protein>
<feature type="transmembrane region" description="Helical" evidence="8">
    <location>
        <begin position="132"/>
        <end position="150"/>
    </location>
</feature>
<evidence type="ECO:0000313" key="9">
    <source>
        <dbReference type="EMBL" id="CAH1971760.1"/>
    </source>
</evidence>
<evidence type="ECO:0000256" key="4">
    <source>
        <dbReference type="ARBA" id="ARBA00022989"/>
    </source>
</evidence>
<evidence type="ECO:0000256" key="6">
    <source>
        <dbReference type="PIRSR" id="PIRSR604254-1"/>
    </source>
</evidence>
<feature type="transmembrane region" description="Helical" evidence="8">
    <location>
        <begin position="286"/>
        <end position="307"/>
    </location>
</feature>
<keyword evidence="6" id="KW-0862">Zinc</keyword>
<accession>A0A9P0KJ31</accession>
<dbReference type="GO" id="GO:0038023">
    <property type="term" value="F:signaling receptor activity"/>
    <property type="evidence" value="ECO:0007669"/>
    <property type="project" value="TreeGrafter"/>
</dbReference>
<keyword evidence="3 8" id="KW-0812">Transmembrane</keyword>
<comment type="caution">
    <text evidence="9">The sequence shown here is derived from an EMBL/GenBank/DDBJ whole genome shotgun (WGS) entry which is preliminary data.</text>
</comment>
<keyword evidence="4 8" id="KW-1133">Transmembrane helix</keyword>
<keyword evidence="10" id="KW-1185">Reference proteome</keyword>
<name>A0A9P0KJ31_ACAOB</name>
<feature type="transmembrane region" description="Helical" evidence="8">
    <location>
        <begin position="258"/>
        <end position="274"/>
    </location>
</feature>
<feature type="transmembrane region" description="Helical" evidence="8">
    <location>
        <begin position="162"/>
        <end position="184"/>
    </location>
</feature>
<dbReference type="AlphaFoldDB" id="A0A9P0KJ31"/>
<feature type="binding site" evidence="6">
    <location>
        <position position="327"/>
    </location>
    <ligand>
        <name>Zn(2+)</name>
        <dbReference type="ChEBI" id="CHEBI:29105"/>
    </ligand>
</feature>
<feature type="compositionally biased region" description="Low complexity" evidence="7">
    <location>
        <begin position="62"/>
        <end position="71"/>
    </location>
</feature>
<comment type="subcellular location">
    <subcellularLocation>
        <location evidence="1">Membrane</location>
        <topology evidence="1">Multi-pass membrane protein</topology>
    </subcellularLocation>
</comment>
<feature type="compositionally biased region" description="Polar residues" evidence="7">
    <location>
        <begin position="1"/>
        <end position="17"/>
    </location>
</feature>
<dbReference type="PANTHER" id="PTHR20855">
    <property type="entry name" value="ADIPOR/PROGESTIN RECEPTOR-RELATED"/>
    <property type="match status" value="1"/>
</dbReference>
<dbReference type="PANTHER" id="PTHR20855:SF138">
    <property type="entry name" value="PROGESTIN AND ADIPOQ RECEPTOR FAMILY MEMBER 4"/>
    <property type="match status" value="1"/>
</dbReference>
<dbReference type="OrthoDB" id="535992at2759"/>
<comment type="similarity">
    <text evidence="2">Belongs to the ADIPOR family.</text>
</comment>
<feature type="transmembrane region" description="Helical" evidence="8">
    <location>
        <begin position="319"/>
        <end position="338"/>
    </location>
</feature>
<evidence type="ECO:0000256" key="5">
    <source>
        <dbReference type="ARBA" id="ARBA00023136"/>
    </source>
</evidence>
<dbReference type="GO" id="GO:0016020">
    <property type="term" value="C:membrane"/>
    <property type="evidence" value="ECO:0007669"/>
    <property type="project" value="UniProtKB-SubCell"/>
</dbReference>
<keyword evidence="5 8" id="KW-0472">Membrane</keyword>
<evidence type="ECO:0000256" key="7">
    <source>
        <dbReference type="SAM" id="MobiDB-lite"/>
    </source>
</evidence>
<evidence type="ECO:0008006" key="11">
    <source>
        <dbReference type="Google" id="ProtNLM"/>
    </source>
</evidence>
<dbReference type="Pfam" id="PF03006">
    <property type="entry name" value="HlyIII"/>
    <property type="match status" value="1"/>
</dbReference>
<gene>
    <name evidence="9" type="ORF">ACAOBT_LOCUS9596</name>
</gene>
<dbReference type="EMBL" id="CAKOFQ010006789">
    <property type="protein sequence ID" value="CAH1971760.1"/>
    <property type="molecule type" value="Genomic_DNA"/>
</dbReference>
<dbReference type="InterPro" id="IPR004254">
    <property type="entry name" value="AdipoR/HlyIII-related"/>
</dbReference>
<evidence type="ECO:0000256" key="8">
    <source>
        <dbReference type="SAM" id="Phobius"/>
    </source>
</evidence>
<evidence type="ECO:0000313" key="10">
    <source>
        <dbReference type="Proteomes" id="UP001152888"/>
    </source>
</evidence>
<feature type="binding site" evidence="6">
    <location>
        <position position="182"/>
    </location>
    <ligand>
        <name>Zn(2+)</name>
        <dbReference type="ChEBI" id="CHEBI:29105"/>
    </ligand>
</feature>
<dbReference type="Proteomes" id="UP001152888">
    <property type="component" value="Unassembled WGS sequence"/>
</dbReference>
<feature type="region of interest" description="Disordered" evidence="7">
    <location>
        <begin position="1"/>
        <end position="71"/>
    </location>
</feature>
<proteinExistence type="inferred from homology"/>
<sequence length="356" mass="40525">MDQQSDVNTNDMSSEGPQHQEPMLTMAETQDVRARKKYSSGDNSGAAKFPDERETNNGSDNKQQCQQQTKQISEDVKGIATESKISSSDMQLLKWKDMPKHLQFNPYILTGYRPLSDAWGCVNSITYMHNETFNIVSHAIPILYILLTVPQILPWEQTELSFLAWCHIAGILCPWVGSFLYHLFMNLRRGPRTYYFLLQVDMVGIWVSQSFGAMPMIFATTYCLPNHIKTFLITCYCLFSIWGLYKALIAWSPWERRLCFLLPFVMRILVWFLRLSKLGGGDPAAFVHVILQDVVSITGGAIGALHIPEKWYPGAVDMYLNSHNIMHVMVVAAVYSMHTATMRDLAWMSKVKCTAA</sequence>
<dbReference type="GO" id="GO:0046872">
    <property type="term" value="F:metal ion binding"/>
    <property type="evidence" value="ECO:0007669"/>
    <property type="project" value="UniProtKB-KW"/>
</dbReference>
<feature type="transmembrane region" description="Helical" evidence="8">
    <location>
        <begin position="230"/>
        <end position="251"/>
    </location>
</feature>
<keyword evidence="6" id="KW-0479">Metal-binding</keyword>
<reference evidence="9" key="1">
    <citation type="submission" date="2022-03" db="EMBL/GenBank/DDBJ databases">
        <authorList>
            <person name="Sayadi A."/>
        </authorList>
    </citation>
    <scope>NUCLEOTIDE SEQUENCE</scope>
</reference>
<feature type="transmembrane region" description="Helical" evidence="8">
    <location>
        <begin position="196"/>
        <end position="218"/>
    </location>
</feature>
<evidence type="ECO:0000256" key="3">
    <source>
        <dbReference type="ARBA" id="ARBA00022692"/>
    </source>
</evidence>
<organism evidence="9 10">
    <name type="scientific">Acanthoscelides obtectus</name>
    <name type="common">Bean weevil</name>
    <name type="synonym">Bruchus obtectus</name>
    <dbReference type="NCBI Taxonomy" id="200917"/>
    <lineage>
        <taxon>Eukaryota</taxon>
        <taxon>Metazoa</taxon>
        <taxon>Ecdysozoa</taxon>
        <taxon>Arthropoda</taxon>
        <taxon>Hexapoda</taxon>
        <taxon>Insecta</taxon>
        <taxon>Pterygota</taxon>
        <taxon>Neoptera</taxon>
        <taxon>Endopterygota</taxon>
        <taxon>Coleoptera</taxon>
        <taxon>Polyphaga</taxon>
        <taxon>Cucujiformia</taxon>
        <taxon>Chrysomeloidea</taxon>
        <taxon>Chrysomelidae</taxon>
        <taxon>Bruchinae</taxon>
        <taxon>Bruchini</taxon>
        <taxon>Acanthoscelides</taxon>
    </lineage>
</organism>